<gene>
    <name evidence="8" type="ORF">AB4875_03335</name>
</gene>
<evidence type="ECO:0000256" key="3">
    <source>
        <dbReference type="ARBA" id="ARBA00023027"/>
    </source>
</evidence>
<sequence>MTNLNENSVISAMRATLDSQRALSIKEGAVSAEVRIDRLSRAVDLVFDNREAIVETLALDFGHRSSHQSLMSDIYATIECLKHSKKHLKKWMKTERRKAPVPMNLMGGKASVEYQPKGVIGIIGTWNFPLNTVFAPLAGVLAAGNRAMIKCSEVTPQTGALLETLAAKYFSSDEVAVFNGGPDVGASFSALPFDHLIFTGATSIARHILRAAADNLTPVTLELGGKSPVIISKSYPLQDAVERIFAGKILNVGQVCLSPDYVFVPEDQLEEFTTAASTYICNLFPNLLDNPDYSSVVNERHYRRLLSYIEDARQKGGDIREINPANEDFSLQKGTHKLPLTLVINPSDDMLVMQEELFGPIICVKTYTTVDDCIAYVNANPRPLALYYFGKDSAEQRHILDSTVSGAVTINDVIFHVSCEDLPFGGIGPSGMGSYHGFDGFKTFSHAKAVYKQSSINLQKLGGMLPPYGEKCDKTLKTMIKK</sequence>
<dbReference type="InterPro" id="IPR016163">
    <property type="entry name" value="Ald_DH_C"/>
</dbReference>
<dbReference type="PANTHER" id="PTHR43570:SF20">
    <property type="entry name" value="ALDEHYDE DEHYDROGENASE ALDX-RELATED"/>
    <property type="match status" value="1"/>
</dbReference>
<dbReference type="InterPro" id="IPR015590">
    <property type="entry name" value="Aldehyde_DH_dom"/>
</dbReference>
<feature type="domain" description="Aldehyde dehydrogenase" evidence="7">
    <location>
        <begin position="6"/>
        <end position="450"/>
    </location>
</feature>
<evidence type="ECO:0000256" key="6">
    <source>
        <dbReference type="RuleBase" id="RU003345"/>
    </source>
</evidence>
<name>A0ABV3TTA1_9GAMM</name>
<dbReference type="InterPro" id="IPR016161">
    <property type="entry name" value="Ald_DH/histidinol_DH"/>
</dbReference>
<dbReference type="Gene3D" id="3.40.309.10">
    <property type="entry name" value="Aldehyde Dehydrogenase, Chain A, domain 2"/>
    <property type="match status" value="1"/>
</dbReference>
<dbReference type="GO" id="GO:0050269">
    <property type="term" value="F:coniferyl-aldehyde dehydrogenase [NAD(P)+] activity"/>
    <property type="evidence" value="ECO:0007669"/>
    <property type="project" value="UniProtKB-EC"/>
</dbReference>
<dbReference type="InterPro" id="IPR016162">
    <property type="entry name" value="Ald_DH_N"/>
</dbReference>
<evidence type="ECO:0000256" key="1">
    <source>
        <dbReference type="ARBA" id="ARBA00009986"/>
    </source>
</evidence>
<evidence type="ECO:0000259" key="7">
    <source>
        <dbReference type="Pfam" id="PF00171"/>
    </source>
</evidence>
<dbReference type="Proteomes" id="UP001557484">
    <property type="component" value="Unassembled WGS sequence"/>
</dbReference>
<dbReference type="SUPFAM" id="SSF53720">
    <property type="entry name" value="ALDH-like"/>
    <property type="match status" value="1"/>
</dbReference>
<evidence type="ECO:0000256" key="5">
    <source>
        <dbReference type="PROSITE-ProRule" id="PRU10007"/>
    </source>
</evidence>
<dbReference type="Gene3D" id="3.40.605.10">
    <property type="entry name" value="Aldehyde Dehydrogenase, Chain A, domain 1"/>
    <property type="match status" value="1"/>
</dbReference>
<proteinExistence type="inferred from homology"/>
<evidence type="ECO:0000256" key="2">
    <source>
        <dbReference type="ARBA" id="ARBA00023002"/>
    </source>
</evidence>
<dbReference type="CDD" id="cd07133">
    <property type="entry name" value="ALDH_CALDH_CalB"/>
    <property type="match status" value="1"/>
</dbReference>
<protein>
    <recommendedName>
        <fullName evidence="4">Aldehyde dehydrogenase</fullName>
    </recommendedName>
</protein>
<evidence type="ECO:0000256" key="4">
    <source>
        <dbReference type="PIRNR" id="PIRNR036492"/>
    </source>
</evidence>
<dbReference type="EMBL" id="JBFRYB010000001">
    <property type="protein sequence ID" value="MEX1664505.1"/>
    <property type="molecule type" value="Genomic_DNA"/>
</dbReference>
<evidence type="ECO:0000313" key="8">
    <source>
        <dbReference type="EMBL" id="MEX1664505.1"/>
    </source>
</evidence>
<dbReference type="InterPro" id="IPR029510">
    <property type="entry name" value="Ald_DH_CS_GLU"/>
</dbReference>
<dbReference type="Pfam" id="PF00171">
    <property type="entry name" value="Aldedh"/>
    <property type="match status" value="1"/>
</dbReference>
<dbReference type="InterPro" id="IPR012394">
    <property type="entry name" value="Aldehyde_DH_NAD(P)"/>
</dbReference>
<comment type="caution">
    <text evidence="8">The sequence shown here is derived from an EMBL/GenBank/DDBJ whole genome shotgun (WGS) entry which is preliminary data.</text>
</comment>
<keyword evidence="3" id="KW-0520">NAD</keyword>
<reference evidence="8 9" key="1">
    <citation type="journal article" date="2011" name="Int. J. Syst. Evol. Microbiol.">
        <title>Zhongshania antarctica gen. nov., sp. nov. and Zhongshania guokunii sp. nov., gammaproteobacteria respectively isolated from coastal attached (fast) ice and surface seawater of the Antarctic.</title>
        <authorList>
            <person name="Li H.J."/>
            <person name="Zhang X.Y."/>
            <person name="Chen C.X."/>
            <person name="Zhang Y.J."/>
            <person name="Gao Z.M."/>
            <person name="Yu Y."/>
            <person name="Chen X.L."/>
            <person name="Chen B."/>
            <person name="Zhang Y.Z."/>
        </authorList>
    </citation>
    <scope>NUCLEOTIDE SEQUENCE [LARGE SCALE GENOMIC DNA]</scope>
    <source>
        <strain evidence="8 9">R06B22</strain>
    </source>
</reference>
<keyword evidence="9" id="KW-1185">Reference proteome</keyword>
<feature type="active site" evidence="5">
    <location>
        <position position="222"/>
    </location>
</feature>
<organism evidence="8 9">
    <name type="scientific">Zhongshania arctica</name>
    <dbReference type="NCBI Taxonomy" id="3238302"/>
    <lineage>
        <taxon>Bacteria</taxon>
        <taxon>Pseudomonadati</taxon>
        <taxon>Pseudomonadota</taxon>
        <taxon>Gammaproteobacteria</taxon>
        <taxon>Cellvibrionales</taxon>
        <taxon>Spongiibacteraceae</taxon>
        <taxon>Zhongshania</taxon>
    </lineage>
</organism>
<accession>A0ABV3TTA1</accession>
<evidence type="ECO:0000313" key="9">
    <source>
        <dbReference type="Proteomes" id="UP001557484"/>
    </source>
</evidence>
<dbReference type="PIRSF" id="PIRSF036492">
    <property type="entry name" value="ALDH"/>
    <property type="match status" value="1"/>
</dbReference>
<dbReference type="RefSeq" id="WP_368374626.1">
    <property type="nucleotide sequence ID" value="NZ_JBFRYB010000001.1"/>
</dbReference>
<dbReference type="PANTHER" id="PTHR43570">
    <property type="entry name" value="ALDEHYDE DEHYDROGENASE"/>
    <property type="match status" value="1"/>
</dbReference>
<keyword evidence="2 4" id="KW-0560">Oxidoreductase</keyword>
<dbReference type="PROSITE" id="PS00687">
    <property type="entry name" value="ALDEHYDE_DEHYDR_GLU"/>
    <property type="match status" value="1"/>
</dbReference>
<comment type="similarity">
    <text evidence="1 4 6">Belongs to the aldehyde dehydrogenase family.</text>
</comment>